<dbReference type="Gene3D" id="1.25.40.660">
    <property type="entry name" value="Vacuolar protein sorting-associated protein 35, helical subcomplex Vps35-C"/>
    <property type="match status" value="1"/>
</dbReference>
<dbReference type="PANTHER" id="PTHR11099">
    <property type="entry name" value="VACUOLAR SORTING PROTEIN 35"/>
    <property type="match status" value="1"/>
</dbReference>
<proteinExistence type="inferred from homology"/>
<dbReference type="Pfam" id="PF03635">
    <property type="entry name" value="Vps35"/>
    <property type="match status" value="1"/>
</dbReference>
<dbReference type="GO" id="GO:0005770">
    <property type="term" value="C:late endosome"/>
    <property type="evidence" value="ECO:0007669"/>
    <property type="project" value="TreeGrafter"/>
</dbReference>
<comment type="similarity">
    <text evidence="2 6">Belongs to the VPS35 family.</text>
</comment>
<dbReference type="AlphaFoldDB" id="A0A292Q512"/>
<gene>
    <name evidence="8" type="ORF">GSTUAT00001124001</name>
</gene>
<accession>A0A292Q512</accession>
<feature type="region of interest" description="Disordered" evidence="7">
    <location>
        <begin position="342"/>
        <end position="432"/>
    </location>
</feature>
<dbReference type="EMBL" id="LN890955">
    <property type="protein sequence ID" value="CUS14839.1"/>
    <property type="molecule type" value="Genomic_DNA"/>
</dbReference>
<dbReference type="InterPro" id="IPR042491">
    <property type="entry name" value="Vps35_C"/>
</dbReference>
<keyword evidence="9" id="KW-1185">Reference proteome</keyword>
<dbReference type="InterPro" id="IPR005378">
    <property type="entry name" value="Vps35"/>
</dbReference>
<dbReference type="GO" id="GO:0030906">
    <property type="term" value="C:retromer, cargo-selective complex"/>
    <property type="evidence" value="ECO:0007669"/>
    <property type="project" value="InterPro"/>
</dbReference>
<evidence type="ECO:0000256" key="5">
    <source>
        <dbReference type="ARBA" id="ARBA00023136"/>
    </source>
</evidence>
<keyword evidence="3 6" id="KW-0813">Transport</keyword>
<evidence type="ECO:0000256" key="4">
    <source>
        <dbReference type="ARBA" id="ARBA00022927"/>
    </source>
</evidence>
<sequence length="941" mass="106321">MEDQQILLQDALTIVRQQTALMRKCLETPGKLMDALKCSSTLVSELRTSSLGPKQYYELYMAVFDALRHLSLYLRESHPVNHLADLYELVQYAVPRLYLMITVGTLVFCALASSGRVLTLDSVYMSIEDAPVKEIMKDMMEMSRGVQHPIRGLFLRYYLSGQSRDYLPTGNSEGPEGNFQDSISFIITNFIEMNKLWVRLQHQGHSREREKRTQERKELQLLVGSNLVRLSQLVDLETYKNIILAPLLEQVVQCRDVLAQEYLLEVITQVFPDEFHLHTLDQFLSATARLNPNVNVKAIVIGIMDRLSAYAAREAESESPEEKLRKEEEAVQGLLKKLRLQEANNAEENKPVDPVVADKRPPIMEANGNEGFKEVEDEGFKDGDDTTNPPTDGAKPAEASTGDTVESEDKGGNADKDSKTVDGSSAESTEKLPRGIPEDVKLYEIFFKQVLNLVNVRAHTRNFGHTSGSSADFYVSSKAQNLPIQDIIALLVSLANLALNIYPDRLEYVDQILSYTHKKVSEMANSADLHSPQCQQHILNLMLAPVKSYASLFTVLALPSYLPLLHTQSYPTRRSVAGVVAQNILKNQTEISTPEHAEGVFELLRVLIREGAQQQAGYPGAQAARKGRDIETDETVEEQGRLARIVHLLCSDNNDTQFKLLQTARKAFSEGGDRIRYTTPALVTSGIKLARRYKLREHYDNEWQTMSTALYKFLHQTVTSIYARVGAPDLCLRLFLFCGQVSDQTEFEEVAYEFFAQAFTVYEEAISDSRAQFQAVCVIANALHSTRNFSKENYDTLITKCAQYGSKLLKKPDQCRAVYLASHLWWAVEIPARSEDERSPLYRDGKRVLECLQRALRVADACMDTAVSVELFVEILNRYVYYFDRQNEAVTVKYLNGLIELIQSNLSSNDSSTTETPRKHFERTLDYIASRDFAGVVLDPK</sequence>
<evidence type="ECO:0000256" key="2">
    <source>
        <dbReference type="ARBA" id="ARBA00006536"/>
    </source>
</evidence>
<protein>
    <recommendedName>
        <fullName evidence="6">Vacuolar protein sorting-associated protein 35</fullName>
    </recommendedName>
</protein>
<feature type="compositionally biased region" description="Basic and acidic residues" evidence="7">
    <location>
        <begin position="371"/>
        <end position="384"/>
    </location>
</feature>
<keyword evidence="4 6" id="KW-0653">Protein transport</keyword>
<evidence type="ECO:0000313" key="8">
    <source>
        <dbReference type="EMBL" id="CUS14839.1"/>
    </source>
</evidence>
<dbReference type="PANTHER" id="PTHR11099:SF0">
    <property type="entry name" value="VACUOLAR PROTEIN SORTING-ASSOCIATED PROTEIN 35"/>
    <property type="match status" value="1"/>
</dbReference>
<keyword evidence="5" id="KW-0472">Membrane</keyword>
<feature type="compositionally biased region" description="Basic and acidic residues" evidence="7">
    <location>
        <begin position="407"/>
        <end position="420"/>
    </location>
</feature>
<reference evidence="8" key="1">
    <citation type="submission" date="2015-10" db="EMBL/GenBank/DDBJ databases">
        <authorList>
            <person name="Regsiter A."/>
            <person name="william w."/>
        </authorList>
    </citation>
    <scope>NUCLEOTIDE SEQUENCE</scope>
    <source>
        <strain evidence="8">Montdore</strain>
    </source>
</reference>
<evidence type="ECO:0000256" key="1">
    <source>
        <dbReference type="ARBA" id="ARBA00004170"/>
    </source>
</evidence>
<comment type="function">
    <text evidence="6">Plays a role in vesicular protein sorting.</text>
</comment>
<comment type="subcellular location">
    <subcellularLocation>
        <location evidence="1">Membrane</location>
        <topology evidence="1">Peripheral membrane protein</topology>
    </subcellularLocation>
</comment>
<dbReference type="GO" id="GO:0006886">
    <property type="term" value="P:intracellular protein transport"/>
    <property type="evidence" value="ECO:0007669"/>
    <property type="project" value="TreeGrafter"/>
</dbReference>
<organism evidence="8 9">
    <name type="scientific">Tuber aestivum</name>
    <name type="common">summer truffle</name>
    <dbReference type="NCBI Taxonomy" id="59557"/>
    <lineage>
        <taxon>Eukaryota</taxon>
        <taxon>Fungi</taxon>
        <taxon>Dikarya</taxon>
        <taxon>Ascomycota</taxon>
        <taxon>Pezizomycotina</taxon>
        <taxon>Pezizomycetes</taxon>
        <taxon>Pezizales</taxon>
        <taxon>Tuberaceae</taxon>
        <taxon>Tuber</taxon>
    </lineage>
</organism>
<dbReference type="PIRSF" id="PIRSF009375">
    <property type="entry name" value="Retromer_Vps35"/>
    <property type="match status" value="1"/>
</dbReference>
<dbReference type="GO" id="GO:0042147">
    <property type="term" value="P:retrograde transport, endosome to Golgi"/>
    <property type="evidence" value="ECO:0007669"/>
    <property type="project" value="InterPro"/>
</dbReference>
<evidence type="ECO:0000256" key="3">
    <source>
        <dbReference type="ARBA" id="ARBA00022448"/>
    </source>
</evidence>
<evidence type="ECO:0000256" key="6">
    <source>
        <dbReference type="PIRNR" id="PIRNR009375"/>
    </source>
</evidence>
<dbReference type="FunFam" id="1.25.40.660:FF:000002">
    <property type="entry name" value="Vacuolar protein sorting-associated protein 35"/>
    <property type="match status" value="1"/>
</dbReference>
<evidence type="ECO:0000313" key="9">
    <source>
        <dbReference type="Proteomes" id="UP001412239"/>
    </source>
</evidence>
<dbReference type="GO" id="GO:0005829">
    <property type="term" value="C:cytosol"/>
    <property type="evidence" value="ECO:0007669"/>
    <property type="project" value="GOC"/>
</dbReference>
<dbReference type="Proteomes" id="UP001412239">
    <property type="component" value="Unassembled WGS sequence"/>
</dbReference>
<evidence type="ECO:0000256" key="7">
    <source>
        <dbReference type="SAM" id="MobiDB-lite"/>
    </source>
</evidence>
<feature type="compositionally biased region" description="Basic and acidic residues" evidence="7">
    <location>
        <begin position="347"/>
        <end position="362"/>
    </location>
</feature>
<name>A0A292Q512_9PEZI</name>